<keyword evidence="1" id="KW-0812">Transmembrane</keyword>
<dbReference type="Proteomes" id="UP001481413">
    <property type="component" value="Unassembled WGS sequence"/>
</dbReference>
<gene>
    <name evidence="2" type="ORF">NBRC116585_10810</name>
</gene>
<evidence type="ECO:0000313" key="2">
    <source>
        <dbReference type="EMBL" id="GAA6144964.1"/>
    </source>
</evidence>
<protein>
    <submittedName>
        <fullName evidence="2">Uncharacterized protein</fullName>
    </submittedName>
</protein>
<name>A0ABP9ZXW3_9GAMM</name>
<evidence type="ECO:0000256" key="1">
    <source>
        <dbReference type="SAM" id="Phobius"/>
    </source>
</evidence>
<organism evidence="2 3">
    <name type="scientific">Thalassolituus maritimus</name>
    <dbReference type="NCBI Taxonomy" id="484498"/>
    <lineage>
        <taxon>Bacteria</taxon>
        <taxon>Pseudomonadati</taxon>
        <taxon>Pseudomonadota</taxon>
        <taxon>Gammaproteobacteria</taxon>
        <taxon>Oceanospirillales</taxon>
        <taxon>Oceanospirillaceae</taxon>
        <taxon>Thalassolituus</taxon>
    </lineage>
</organism>
<keyword evidence="1" id="KW-1133">Transmembrane helix</keyword>
<accession>A0ABP9ZXW3</accession>
<dbReference type="EMBL" id="BAABWH010000002">
    <property type="protein sequence ID" value="GAA6144964.1"/>
    <property type="molecule type" value="Genomic_DNA"/>
</dbReference>
<comment type="caution">
    <text evidence="2">The sequence shown here is derived from an EMBL/GenBank/DDBJ whole genome shotgun (WGS) entry which is preliminary data.</text>
</comment>
<reference evidence="2 3" key="1">
    <citation type="submission" date="2024-04" db="EMBL/GenBank/DDBJ databases">
        <title>Draft genome sequence of Thalassolituus maritimus NBRC 116585.</title>
        <authorList>
            <person name="Miyakawa T."/>
            <person name="Kusuya Y."/>
            <person name="Miura T."/>
        </authorList>
    </citation>
    <scope>NUCLEOTIDE SEQUENCE [LARGE SCALE GENOMIC DNA]</scope>
    <source>
        <strain evidence="2 3">5NW40-0001</strain>
    </source>
</reference>
<keyword evidence="3" id="KW-1185">Reference proteome</keyword>
<keyword evidence="1" id="KW-0472">Membrane</keyword>
<sequence>MDYVTALLIDLNGIMKQTLRKLFAPILNIFENNKDTYAYKPSYRTILIAVGSLFLLLSGGGAWVAIQAGQPGGAFPAIIFGGIGLVCLIVGSLGTDKAVANIWKNR</sequence>
<proteinExistence type="predicted"/>
<feature type="transmembrane region" description="Helical" evidence="1">
    <location>
        <begin position="72"/>
        <end position="94"/>
    </location>
</feature>
<feature type="transmembrane region" description="Helical" evidence="1">
    <location>
        <begin position="46"/>
        <end position="66"/>
    </location>
</feature>
<evidence type="ECO:0000313" key="3">
    <source>
        <dbReference type="Proteomes" id="UP001481413"/>
    </source>
</evidence>